<dbReference type="InterPro" id="IPR003593">
    <property type="entry name" value="AAA+_ATPase"/>
</dbReference>
<evidence type="ECO:0000313" key="3">
    <source>
        <dbReference type="Proteomes" id="UP000198922"/>
    </source>
</evidence>
<protein>
    <submittedName>
        <fullName evidence="2">Type II secretory pathway, component ExeA (Predicted ATPase)</fullName>
    </submittedName>
</protein>
<keyword evidence="3" id="KW-1185">Reference proteome</keyword>
<feature type="domain" description="AAA+ ATPase" evidence="1">
    <location>
        <begin position="44"/>
        <end position="188"/>
    </location>
</feature>
<dbReference type="STRING" id="521013.SAMN04488567_3555"/>
<evidence type="ECO:0000259" key="1">
    <source>
        <dbReference type="SMART" id="SM00382"/>
    </source>
</evidence>
<dbReference type="PANTHER" id="PTHR35894">
    <property type="entry name" value="GENERAL SECRETION PATHWAY PROTEIN A-RELATED"/>
    <property type="match status" value="1"/>
</dbReference>
<accession>A0A1G7IWX9</accession>
<dbReference type="Pfam" id="PF13401">
    <property type="entry name" value="AAA_22"/>
    <property type="match status" value="1"/>
</dbReference>
<dbReference type="EMBL" id="FNAT01000008">
    <property type="protein sequence ID" value="SDF17115.1"/>
    <property type="molecule type" value="Genomic_DNA"/>
</dbReference>
<organism evidence="2 3">
    <name type="scientific">Limimaricola pyoseonensis</name>
    <dbReference type="NCBI Taxonomy" id="521013"/>
    <lineage>
        <taxon>Bacteria</taxon>
        <taxon>Pseudomonadati</taxon>
        <taxon>Pseudomonadota</taxon>
        <taxon>Alphaproteobacteria</taxon>
        <taxon>Rhodobacterales</taxon>
        <taxon>Paracoccaceae</taxon>
        <taxon>Limimaricola</taxon>
    </lineage>
</organism>
<dbReference type="InterPro" id="IPR027417">
    <property type="entry name" value="P-loop_NTPase"/>
</dbReference>
<name>A0A1G7IWX9_9RHOB</name>
<dbReference type="GO" id="GO:0016887">
    <property type="term" value="F:ATP hydrolysis activity"/>
    <property type="evidence" value="ECO:0007669"/>
    <property type="project" value="InterPro"/>
</dbReference>
<dbReference type="SMART" id="SM00382">
    <property type="entry name" value="AAA"/>
    <property type="match status" value="1"/>
</dbReference>
<dbReference type="RefSeq" id="WP_242652313.1">
    <property type="nucleotide sequence ID" value="NZ_FNAT01000008.1"/>
</dbReference>
<proteinExistence type="predicted"/>
<dbReference type="SUPFAM" id="SSF52540">
    <property type="entry name" value="P-loop containing nucleoside triphosphate hydrolases"/>
    <property type="match status" value="1"/>
</dbReference>
<evidence type="ECO:0000313" key="2">
    <source>
        <dbReference type="EMBL" id="SDF17115.1"/>
    </source>
</evidence>
<dbReference type="AlphaFoldDB" id="A0A1G7IWX9"/>
<dbReference type="InterPro" id="IPR049945">
    <property type="entry name" value="AAA_22"/>
</dbReference>
<gene>
    <name evidence="2" type="ORF">SAMN04488567_3555</name>
</gene>
<dbReference type="InterPro" id="IPR052026">
    <property type="entry name" value="ExeA_AAA_ATPase_DNA-bind"/>
</dbReference>
<dbReference type="PANTHER" id="PTHR35894:SF1">
    <property type="entry name" value="PHOSPHORIBULOKINASE _ URIDINE KINASE FAMILY"/>
    <property type="match status" value="1"/>
</dbReference>
<dbReference type="Gene3D" id="3.40.50.300">
    <property type="entry name" value="P-loop containing nucleotide triphosphate hydrolases"/>
    <property type="match status" value="1"/>
</dbReference>
<reference evidence="3" key="1">
    <citation type="submission" date="2016-10" db="EMBL/GenBank/DDBJ databases">
        <authorList>
            <person name="Varghese N."/>
            <person name="Submissions S."/>
        </authorList>
    </citation>
    <scope>NUCLEOTIDE SEQUENCE [LARGE SCALE GENOMIC DNA]</scope>
    <source>
        <strain evidence="3">DSM 21424</strain>
    </source>
</reference>
<dbReference type="Proteomes" id="UP000198922">
    <property type="component" value="Unassembled WGS sequence"/>
</dbReference>
<sequence length="291" mass="31719">MDIYTSHFGLSERPFTLVPDPDFLFWSDAHRRAFAMLEFGLLTRSPITLVTGEVGAGKTTLLQHLLRGLEDDLVVGLVSNALGDRGELLRWVLLALGEAPVPGATYVELFGQLQAFLIARYAEGRRVVLIFDEAQNLGADNLEELRMYTNINAGKDELLQIVLVGQPELRETLSRPELSQFAQRVASCYHLGTMGAPTVAAYIAHRLARAGARREIFSAAAAALVHEASGGVPRLVNQLCDRALTYAFAAGETQVSAALLRQVLEDGVFFLSGQPPRPPVVVAPAQWQKAD</sequence>